<sequence>MSADIDPDASRHGAEPTVRTPDGTGIDAADRDADERATRPDPVDGPNGDADPTTDPAAAGLFERVLVVTDGTDVGEAAVESAIDLAAAHGATVDALYVVDTTEAWDVVVERREREGEAAVEAAEARGRERGVDVEKWFRYGTAHEEVLGFAEAHDVDLVVLGSARRTGLDRLVHPEPLPTRVQRGSSVPTLVVGVDDER</sequence>
<evidence type="ECO:0000313" key="4">
    <source>
        <dbReference type="EMBL" id="OYR57741.1"/>
    </source>
</evidence>
<dbReference type="OrthoDB" id="329991at2157"/>
<dbReference type="InterPro" id="IPR006015">
    <property type="entry name" value="Universal_stress_UspA"/>
</dbReference>
<dbReference type="InterPro" id="IPR006016">
    <property type="entry name" value="UspA"/>
</dbReference>
<proteinExistence type="inferred from homology"/>
<dbReference type="InterPro" id="IPR014729">
    <property type="entry name" value="Rossmann-like_a/b/a_fold"/>
</dbReference>
<feature type="compositionally biased region" description="Low complexity" evidence="2">
    <location>
        <begin position="44"/>
        <end position="58"/>
    </location>
</feature>
<feature type="domain" description="UspA" evidence="3">
    <location>
        <begin position="62"/>
        <end position="193"/>
    </location>
</feature>
<name>A0A256IMJ9_9EURY</name>
<dbReference type="SUPFAM" id="SSF52402">
    <property type="entry name" value="Adenine nucleotide alpha hydrolases-like"/>
    <property type="match status" value="1"/>
</dbReference>
<dbReference type="AlphaFoldDB" id="A0A256IMJ9"/>
<reference evidence="4 5" key="1">
    <citation type="journal article" date="2014" name="Front. Microbiol.">
        <title>Population and genomic analysis of the genus Halorubrum.</title>
        <authorList>
            <person name="Fullmer M.S."/>
            <person name="Soucy S.M."/>
            <person name="Swithers K.S."/>
            <person name="Makkay A.M."/>
            <person name="Wheeler R."/>
            <person name="Ventosa A."/>
            <person name="Gogarten J.P."/>
            <person name="Papke R.T."/>
        </authorList>
    </citation>
    <scope>NUCLEOTIDE SEQUENCE [LARGE SCALE GENOMIC DNA]</scope>
    <source>
        <strain evidence="4 5">Cb34</strain>
    </source>
</reference>
<evidence type="ECO:0000259" key="3">
    <source>
        <dbReference type="Pfam" id="PF00582"/>
    </source>
</evidence>
<evidence type="ECO:0000256" key="2">
    <source>
        <dbReference type="SAM" id="MobiDB-lite"/>
    </source>
</evidence>
<dbReference type="Pfam" id="PF00582">
    <property type="entry name" value="Usp"/>
    <property type="match status" value="1"/>
</dbReference>
<comment type="caution">
    <text evidence="4">The sequence shown here is derived from an EMBL/GenBank/DDBJ whole genome shotgun (WGS) entry which is preliminary data.</text>
</comment>
<dbReference type="RefSeq" id="WP_094530766.1">
    <property type="nucleotide sequence ID" value="NZ_NHPJ01000058.1"/>
</dbReference>
<feature type="compositionally biased region" description="Basic and acidic residues" evidence="2">
    <location>
        <begin position="28"/>
        <end position="42"/>
    </location>
</feature>
<dbReference type="PANTHER" id="PTHR46268">
    <property type="entry name" value="STRESS RESPONSE PROTEIN NHAX"/>
    <property type="match status" value="1"/>
</dbReference>
<evidence type="ECO:0000313" key="5">
    <source>
        <dbReference type="Proteomes" id="UP000216308"/>
    </source>
</evidence>
<keyword evidence="5" id="KW-1185">Reference proteome</keyword>
<comment type="similarity">
    <text evidence="1">Belongs to the universal stress protein A family.</text>
</comment>
<dbReference type="PANTHER" id="PTHR46268:SF6">
    <property type="entry name" value="UNIVERSAL STRESS PROTEIN UP12"/>
    <property type="match status" value="1"/>
</dbReference>
<organism evidence="4 5">
    <name type="scientific">Halorubrum halodurans</name>
    <dbReference type="NCBI Taxonomy" id="1383851"/>
    <lineage>
        <taxon>Archaea</taxon>
        <taxon>Methanobacteriati</taxon>
        <taxon>Methanobacteriota</taxon>
        <taxon>Stenosarchaea group</taxon>
        <taxon>Halobacteria</taxon>
        <taxon>Halobacteriales</taxon>
        <taxon>Haloferacaceae</taxon>
        <taxon>Halorubrum</taxon>
    </lineage>
</organism>
<dbReference type="PRINTS" id="PR01438">
    <property type="entry name" value="UNVRSLSTRESS"/>
</dbReference>
<dbReference type="EMBL" id="NHPJ01000058">
    <property type="protein sequence ID" value="OYR57741.1"/>
    <property type="molecule type" value="Genomic_DNA"/>
</dbReference>
<accession>A0A256IMJ9</accession>
<protein>
    <submittedName>
        <fullName evidence="4">Universal stress protein UspA</fullName>
    </submittedName>
</protein>
<dbReference type="CDD" id="cd00293">
    <property type="entry name" value="USP-like"/>
    <property type="match status" value="1"/>
</dbReference>
<gene>
    <name evidence="4" type="ORF">DJ70_05115</name>
</gene>
<evidence type="ECO:0000256" key="1">
    <source>
        <dbReference type="ARBA" id="ARBA00008791"/>
    </source>
</evidence>
<dbReference type="Proteomes" id="UP000216308">
    <property type="component" value="Unassembled WGS sequence"/>
</dbReference>
<dbReference type="Gene3D" id="3.40.50.620">
    <property type="entry name" value="HUPs"/>
    <property type="match status" value="1"/>
</dbReference>
<feature type="region of interest" description="Disordered" evidence="2">
    <location>
        <begin position="1"/>
        <end position="58"/>
    </location>
</feature>